<gene>
    <name evidence="1" type="ORF">RND81_14G157700</name>
</gene>
<proteinExistence type="predicted"/>
<evidence type="ECO:0000313" key="1">
    <source>
        <dbReference type="EMBL" id="KAK9666066.1"/>
    </source>
</evidence>
<reference evidence="1" key="1">
    <citation type="submission" date="2024-03" db="EMBL/GenBank/DDBJ databases">
        <title>WGS assembly of Saponaria officinalis var. Norfolk2.</title>
        <authorList>
            <person name="Jenkins J."/>
            <person name="Shu S."/>
            <person name="Grimwood J."/>
            <person name="Barry K."/>
            <person name="Goodstein D."/>
            <person name="Schmutz J."/>
            <person name="Leebens-Mack J."/>
            <person name="Osbourn A."/>
        </authorList>
    </citation>
    <scope>NUCLEOTIDE SEQUENCE [LARGE SCALE GENOMIC DNA]</scope>
    <source>
        <strain evidence="1">JIC</strain>
    </source>
</reference>
<organism evidence="1 2">
    <name type="scientific">Saponaria officinalis</name>
    <name type="common">Common soapwort</name>
    <name type="synonym">Lychnis saponaria</name>
    <dbReference type="NCBI Taxonomy" id="3572"/>
    <lineage>
        <taxon>Eukaryota</taxon>
        <taxon>Viridiplantae</taxon>
        <taxon>Streptophyta</taxon>
        <taxon>Embryophyta</taxon>
        <taxon>Tracheophyta</taxon>
        <taxon>Spermatophyta</taxon>
        <taxon>Magnoliopsida</taxon>
        <taxon>eudicotyledons</taxon>
        <taxon>Gunneridae</taxon>
        <taxon>Pentapetalae</taxon>
        <taxon>Caryophyllales</taxon>
        <taxon>Caryophyllaceae</taxon>
        <taxon>Caryophylleae</taxon>
        <taxon>Saponaria</taxon>
    </lineage>
</organism>
<dbReference type="EMBL" id="JBDFQZ010000014">
    <property type="protein sequence ID" value="KAK9666066.1"/>
    <property type="molecule type" value="Genomic_DNA"/>
</dbReference>
<sequence length="69" mass="7609">MSVLPSVQPFHVIAYPLDLIVALEISRRSVVASRYALSPFGHPSPTPIKSGSHHRLRIGCSYKLNLVDI</sequence>
<dbReference type="Proteomes" id="UP001443914">
    <property type="component" value="Unassembled WGS sequence"/>
</dbReference>
<name>A0AAW1GQV7_SAPOF</name>
<keyword evidence="2" id="KW-1185">Reference proteome</keyword>
<accession>A0AAW1GQV7</accession>
<evidence type="ECO:0000313" key="2">
    <source>
        <dbReference type="Proteomes" id="UP001443914"/>
    </source>
</evidence>
<comment type="caution">
    <text evidence="1">The sequence shown here is derived from an EMBL/GenBank/DDBJ whole genome shotgun (WGS) entry which is preliminary data.</text>
</comment>
<protein>
    <submittedName>
        <fullName evidence="1">Uncharacterized protein</fullName>
    </submittedName>
</protein>
<dbReference type="AlphaFoldDB" id="A0AAW1GQV7"/>